<accession>A0A839IW27</accession>
<dbReference type="Proteomes" id="UP000565262">
    <property type="component" value="Unassembled WGS sequence"/>
</dbReference>
<dbReference type="RefSeq" id="WP_182810430.1">
    <property type="nucleotide sequence ID" value="NZ_JACJFM010000032.1"/>
</dbReference>
<name>A0A839IW27_9GAMM</name>
<evidence type="ECO:0000256" key="1">
    <source>
        <dbReference type="SAM" id="MobiDB-lite"/>
    </source>
</evidence>
<feature type="region of interest" description="Disordered" evidence="1">
    <location>
        <begin position="50"/>
        <end position="73"/>
    </location>
</feature>
<dbReference type="EMBL" id="JACJFM010000032">
    <property type="protein sequence ID" value="MBB1488659.1"/>
    <property type="molecule type" value="Genomic_DNA"/>
</dbReference>
<gene>
    <name evidence="2" type="ORF">H4O21_18800</name>
</gene>
<protein>
    <submittedName>
        <fullName evidence="2">Uncharacterized protein</fullName>
    </submittedName>
</protein>
<organism evidence="2 3">
    <name type="scientific">Oceanospirillum sediminis</name>
    <dbReference type="NCBI Taxonomy" id="2760088"/>
    <lineage>
        <taxon>Bacteria</taxon>
        <taxon>Pseudomonadati</taxon>
        <taxon>Pseudomonadota</taxon>
        <taxon>Gammaproteobacteria</taxon>
        <taxon>Oceanospirillales</taxon>
        <taxon>Oceanospirillaceae</taxon>
        <taxon>Oceanospirillum</taxon>
    </lineage>
</organism>
<feature type="compositionally biased region" description="Basic residues" evidence="1">
    <location>
        <begin position="59"/>
        <end position="73"/>
    </location>
</feature>
<keyword evidence="3" id="KW-1185">Reference proteome</keyword>
<dbReference type="AlphaFoldDB" id="A0A839IW27"/>
<proteinExistence type="predicted"/>
<comment type="caution">
    <text evidence="2">The sequence shown here is derived from an EMBL/GenBank/DDBJ whole genome shotgun (WGS) entry which is preliminary data.</text>
</comment>
<sequence>MFNLVISLVAGMAGVNSELAKHYPPAGIFIGCSAVTFLLLELIRQWLWPSGTPEDASVPRRKGRRKIRKKKKRRLLRRQCAEEYAEHTLED</sequence>
<evidence type="ECO:0000313" key="3">
    <source>
        <dbReference type="Proteomes" id="UP000565262"/>
    </source>
</evidence>
<evidence type="ECO:0000313" key="2">
    <source>
        <dbReference type="EMBL" id="MBB1488659.1"/>
    </source>
</evidence>
<reference evidence="2 3" key="1">
    <citation type="submission" date="2020-08" db="EMBL/GenBank/DDBJ databases">
        <title>Oceanospirillum sp. nov. isolated from marine sediment.</title>
        <authorList>
            <person name="Ji X."/>
        </authorList>
    </citation>
    <scope>NUCLEOTIDE SEQUENCE [LARGE SCALE GENOMIC DNA]</scope>
    <source>
        <strain evidence="2 3">D5</strain>
    </source>
</reference>